<dbReference type="RefSeq" id="WP_419187842.1">
    <property type="nucleotide sequence ID" value="NZ_CP036272.1"/>
</dbReference>
<gene>
    <name evidence="1" type="ORF">SV7mr_50610</name>
</gene>
<keyword evidence="2" id="KW-1185">Reference proteome</keyword>
<sequence>MKFILQPWQLIAILLAGWVNRQQQEAIDYLRTENDLPIHNSIVTESLFRGNEQSVGRTRLTGQTNSSVASFGPNSWAFRSCLG</sequence>
<evidence type="ECO:0000313" key="2">
    <source>
        <dbReference type="Proteomes" id="UP000315003"/>
    </source>
</evidence>
<proteinExistence type="predicted"/>
<name>A0A517T2A3_9BACT</name>
<dbReference type="AlphaFoldDB" id="A0A517T2A3"/>
<dbReference type="Proteomes" id="UP000315003">
    <property type="component" value="Chromosome"/>
</dbReference>
<protein>
    <submittedName>
        <fullName evidence="1">Uncharacterized protein</fullName>
    </submittedName>
</protein>
<reference evidence="1 2" key="1">
    <citation type="submission" date="2019-02" db="EMBL/GenBank/DDBJ databases">
        <title>Deep-cultivation of Planctomycetes and their phenomic and genomic characterization uncovers novel biology.</title>
        <authorList>
            <person name="Wiegand S."/>
            <person name="Jogler M."/>
            <person name="Boedeker C."/>
            <person name="Pinto D."/>
            <person name="Vollmers J."/>
            <person name="Rivas-Marin E."/>
            <person name="Kohn T."/>
            <person name="Peeters S.H."/>
            <person name="Heuer A."/>
            <person name="Rast P."/>
            <person name="Oberbeckmann S."/>
            <person name="Bunk B."/>
            <person name="Jeske O."/>
            <person name="Meyerdierks A."/>
            <person name="Storesund J.E."/>
            <person name="Kallscheuer N."/>
            <person name="Luecker S."/>
            <person name="Lage O.M."/>
            <person name="Pohl T."/>
            <person name="Merkel B.J."/>
            <person name="Hornburger P."/>
            <person name="Mueller R.-W."/>
            <person name="Bruemmer F."/>
            <person name="Labrenz M."/>
            <person name="Spormann A.M."/>
            <person name="Op den Camp H."/>
            <person name="Overmann J."/>
            <person name="Amann R."/>
            <person name="Jetten M.S.M."/>
            <person name="Mascher T."/>
            <person name="Medema M.H."/>
            <person name="Devos D.P."/>
            <person name="Kaster A.-K."/>
            <person name="Ovreas L."/>
            <person name="Rohde M."/>
            <person name="Galperin M.Y."/>
            <person name="Jogler C."/>
        </authorList>
    </citation>
    <scope>NUCLEOTIDE SEQUENCE [LARGE SCALE GENOMIC DNA]</scope>
    <source>
        <strain evidence="1 2">SV_7m_r</strain>
    </source>
</reference>
<organism evidence="1 2">
    <name type="scientific">Stieleria bergensis</name>
    <dbReference type="NCBI Taxonomy" id="2528025"/>
    <lineage>
        <taxon>Bacteria</taxon>
        <taxon>Pseudomonadati</taxon>
        <taxon>Planctomycetota</taxon>
        <taxon>Planctomycetia</taxon>
        <taxon>Pirellulales</taxon>
        <taxon>Pirellulaceae</taxon>
        <taxon>Stieleria</taxon>
    </lineage>
</organism>
<accession>A0A517T2A3</accession>
<dbReference type="EMBL" id="CP036272">
    <property type="protein sequence ID" value="QDT62513.1"/>
    <property type="molecule type" value="Genomic_DNA"/>
</dbReference>
<evidence type="ECO:0000313" key="1">
    <source>
        <dbReference type="EMBL" id="QDT62513.1"/>
    </source>
</evidence>